<dbReference type="OrthoDB" id="4960657at2759"/>
<dbReference type="AlphaFoldDB" id="A0A9P7SLU3"/>
<organism evidence="2 3">
    <name type="scientific">Claviceps arundinis</name>
    <dbReference type="NCBI Taxonomy" id="1623583"/>
    <lineage>
        <taxon>Eukaryota</taxon>
        <taxon>Fungi</taxon>
        <taxon>Dikarya</taxon>
        <taxon>Ascomycota</taxon>
        <taxon>Pezizomycotina</taxon>
        <taxon>Sordariomycetes</taxon>
        <taxon>Hypocreomycetidae</taxon>
        <taxon>Hypocreales</taxon>
        <taxon>Clavicipitaceae</taxon>
        <taxon>Claviceps</taxon>
    </lineage>
</organism>
<feature type="region of interest" description="Disordered" evidence="1">
    <location>
        <begin position="166"/>
        <end position="202"/>
    </location>
</feature>
<evidence type="ECO:0008006" key="4">
    <source>
        <dbReference type="Google" id="ProtNLM"/>
    </source>
</evidence>
<feature type="non-terminal residue" evidence="2">
    <location>
        <position position="220"/>
    </location>
</feature>
<evidence type="ECO:0000256" key="1">
    <source>
        <dbReference type="SAM" id="MobiDB-lite"/>
    </source>
</evidence>
<comment type="caution">
    <text evidence="2">The sequence shown here is derived from an EMBL/GenBank/DDBJ whole genome shotgun (WGS) entry which is preliminary data.</text>
</comment>
<feature type="region of interest" description="Disordered" evidence="1">
    <location>
        <begin position="76"/>
        <end position="99"/>
    </location>
</feature>
<accession>A0A9P7SLU3</accession>
<dbReference type="EMBL" id="SRPS01000491">
    <property type="protein sequence ID" value="KAG5956934.1"/>
    <property type="molecule type" value="Genomic_DNA"/>
</dbReference>
<sequence>GLWKGGEETKDKLARLYERGKADMWAQIAAKMAVPWCEAERIHWIMGKTQMARRGSDDSFRTTCVDLPLPQVDGAELQSPKQEQDQQQQGVKKPRFTWSGDEETALHKPSMWAKIGEEMKVPWHVAEDMHWILGPVMRAERAGVPLSSQAVDGFLPPEAHYAEVHQHRDQEDDLTQQSPRHLRPSLSQTEPAPVMHEGQPGGYNAVTLPSFADLTASVEL</sequence>
<gene>
    <name evidence="2" type="ORF">E4U56_006227</name>
</gene>
<protein>
    <recommendedName>
        <fullName evidence="4">DRPLA protein</fullName>
    </recommendedName>
</protein>
<name>A0A9P7SLU3_9HYPO</name>
<feature type="compositionally biased region" description="Low complexity" evidence="1">
    <location>
        <begin position="78"/>
        <end position="89"/>
    </location>
</feature>
<evidence type="ECO:0000313" key="2">
    <source>
        <dbReference type="EMBL" id="KAG5956934.1"/>
    </source>
</evidence>
<feature type="compositionally biased region" description="Polar residues" evidence="1">
    <location>
        <begin position="175"/>
        <end position="190"/>
    </location>
</feature>
<reference evidence="2" key="1">
    <citation type="journal article" date="2020" name="bioRxiv">
        <title>Whole genome comparisons of ergot fungi reveals the divergence and evolution of species within the genus Claviceps are the result of varying mechanisms driving genome evolution and host range expansion.</title>
        <authorList>
            <person name="Wyka S.A."/>
            <person name="Mondo S.J."/>
            <person name="Liu M."/>
            <person name="Dettman J."/>
            <person name="Nalam V."/>
            <person name="Broders K.D."/>
        </authorList>
    </citation>
    <scope>NUCLEOTIDE SEQUENCE</scope>
    <source>
        <strain evidence="2">CCC 1102</strain>
    </source>
</reference>
<evidence type="ECO:0000313" key="3">
    <source>
        <dbReference type="Proteomes" id="UP000784919"/>
    </source>
</evidence>
<proteinExistence type="predicted"/>
<dbReference type="Proteomes" id="UP000784919">
    <property type="component" value="Unassembled WGS sequence"/>
</dbReference>